<dbReference type="GeneID" id="64700199"/>
<dbReference type="RefSeq" id="XP_041290633.1">
    <property type="nucleotide sequence ID" value="XM_041437940.1"/>
</dbReference>
<dbReference type="AlphaFoldDB" id="A0A9P7JRN0"/>
<keyword evidence="1" id="KW-1133">Transmembrane helix</keyword>
<evidence type="ECO:0000313" key="3">
    <source>
        <dbReference type="Proteomes" id="UP000823399"/>
    </source>
</evidence>
<dbReference type="EMBL" id="JABBWM010000043">
    <property type="protein sequence ID" value="KAG2103736.1"/>
    <property type="molecule type" value="Genomic_DNA"/>
</dbReference>
<feature type="transmembrane region" description="Helical" evidence="1">
    <location>
        <begin position="65"/>
        <end position="89"/>
    </location>
</feature>
<protein>
    <submittedName>
        <fullName evidence="2">Uncharacterized protein</fullName>
    </submittedName>
</protein>
<proteinExistence type="predicted"/>
<dbReference type="Proteomes" id="UP000823399">
    <property type="component" value="Unassembled WGS sequence"/>
</dbReference>
<gene>
    <name evidence="2" type="ORF">F5147DRAFT_705242</name>
</gene>
<feature type="transmembrane region" description="Helical" evidence="1">
    <location>
        <begin position="35"/>
        <end position="53"/>
    </location>
</feature>
<keyword evidence="3" id="KW-1185">Reference proteome</keyword>
<comment type="caution">
    <text evidence="2">The sequence shown here is derived from an EMBL/GenBank/DDBJ whole genome shotgun (WGS) entry which is preliminary data.</text>
</comment>
<evidence type="ECO:0000256" key="1">
    <source>
        <dbReference type="SAM" id="Phobius"/>
    </source>
</evidence>
<evidence type="ECO:0000313" key="2">
    <source>
        <dbReference type="EMBL" id="KAG2103736.1"/>
    </source>
</evidence>
<organism evidence="2 3">
    <name type="scientific">Suillus discolor</name>
    <dbReference type="NCBI Taxonomy" id="1912936"/>
    <lineage>
        <taxon>Eukaryota</taxon>
        <taxon>Fungi</taxon>
        <taxon>Dikarya</taxon>
        <taxon>Basidiomycota</taxon>
        <taxon>Agaricomycotina</taxon>
        <taxon>Agaricomycetes</taxon>
        <taxon>Agaricomycetidae</taxon>
        <taxon>Boletales</taxon>
        <taxon>Suillineae</taxon>
        <taxon>Suillaceae</taxon>
        <taxon>Suillus</taxon>
    </lineage>
</organism>
<sequence length="92" mass="10387">MLSTFWGLGGWFSVHAGAPIHPPLSILGQGIDNKTVPALIFIYFLFLVVVCCTRPRWRGPLCRGLVLASLLFDSLAFLLFTLLYIYLIMYYS</sequence>
<keyword evidence="1" id="KW-0812">Transmembrane</keyword>
<reference evidence="2" key="1">
    <citation type="journal article" date="2020" name="New Phytol.">
        <title>Comparative genomics reveals dynamic genome evolution in host specialist ectomycorrhizal fungi.</title>
        <authorList>
            <person name="Lofgren L.A."/>
            <person name="Nguyen N.H."/>
            <person name="Vilgalys R."/>
            <person name="Ruytinx J."/>
            <person name="Liao H.L."/>
            <person name="Branco S."/>
            <person name="Kuo A."/>
            <person name="LaButti K."/>
            <person name="Lipzen A."/>
            <person name="Andreopoulos W."/>
            <person name="Pangilinan J."/>
            <person name="Riley R."/>
            <person name="Hundley H."/>
            <person name="Na H."/>
            <person name="Barry K."/>
            <person name="Grigoriev I.V."/>
            <person name="Stajich J.E."/>
            <person name="Kennedy P.G."/>
        </authorList>
    </citation>
    <scope>NUCLEOTIDE SEQUENCE</scope>
    <source>
        <strain evidence="2">FC423</strain>
    </source>
</reference>
<name>A0A9P7JRN0_9AGAM</name>
<keyword evidence="1" id="KW-0472">Membrane</keyword>
<accession>A0A9P7JRN0</accession>